<keyword evidence="3" id="KW-1185">Reference proteome</keyword>
<sequence>MYGYEREDDDDDDDSGFIVVRQRRGRQRSRGGNPPRGSSASYPGRGPMKQRSYASVTRGRPPRQFSTGPRYPRHDAAASATRQQHQNGPRWAGESQRQDRQVSFDRARRADDDVTHWQDHRGTQRSWSRQRAPQQRYYDPPPQQRYYDRPPKQRSSGDRVSSGSSSGVSSKNSSVRSSSIRNSSAHNNSIRNNNRGFRGNAPNDGVLGNALNGSVHGNGPNLNAPTIEGSNRRSSTPNTHSHISHDDRPQSRMESTAVRKGDPHPHPHPHPSSLPLPLTCCSASCIHSDDILVCSSSCCIRNPYTSTEDPEADEGGFQPEASCCNTNKRVHTRARTTATLTCCSFQQQMCIV</sequence>
<feature type="compositionally biased region" description="Low complexity" evidence="1">
    <location>
        <begin position="158"/>
        <end position="200"/>
    </location>
</feature>
<comment type="caution">
    <text evidence="2">The sequence shown here is derived from an EMBL/GenBank/DDBJ whole genome shotgun (WGS) entry which is preliminary data.</text>
</comment>
<reference evidence="2 3" key="1">
    <citation type="journal article" date="2021" name="Sci. Rep.">
        <title>Chromosome anchoring in Senegalese sole (Solea senegalensis) reveals sex-associated markers and genome rearrangements in flatfish.</title>
        <authorList>
            <person name="Guerrero-Cozar I."/>
            <person name="Gomez-Garrido J."/>
            <person name="Berbel C."/>
            <person name="Martinez-Blanch J.F."/>
            <person name="Alioto T."/>
            <person name="Claros M.G."/>
            <person name="Gagnaire P.A."/>
            <person name="Manchado M."/>
        </authorList>
    </citation>
    <scope>NUCLEOTIDE SEQUENCE [LARGE SCALE GENOMIC DNA]</scope>
    <source>
        <strain evidence="2">Sse05_10M</strain>
    </source>
</reference>
<feature type="region of interest" description="Disordered" evidence="1">
    <location>
        <begin position="1"/>
        <end position="272"/>
    </location>
</feature>
<evidence type="ECO:0000313" key="2">
    <source>
        <dbReference type="EMBL" id="KAG7460443.1"/>
    </source>
</evidence>
<evidence type="ECO:0000313" key="3">
    <source>
        <dbReference type="Proteomes" id="UP000693946"/>
    </source>
</evidence>
<feature type="compositionally biased region" description="Basic and acidic residues" evidence="1">
    <location>
        <begin position="146"/>
        <end position="157"/>
    </location>
</feature>
<gene>
    <name evidence="2" type="ORF">JOB18_002726</name>
</gene>
<feature type="compositionally biased region" description="Polar residues" evidence="1">
    <location>
        <begin position="220"/>
        <end position="241"/>
    </location>
</feature>
<feature type="compositionally biased region" description="Low complexity" evidence="1">
    <location>
        <begin position="129"/>
        <end position="138"/>
    </location>
</feature>
<name>A0AAV6PGS3_SOLSE</name>
<feature type="compositionally biased region" description="Acidic residues" evidence="1">
    <location>
        <begin position="1"/>
        <end position="15"/>
    </location>
</feature>
<accession>A0AAV6PGS3</accession>
<feature type="compositionally biased region" description="Basic and acidic residues" evidence="1">
    <location>
        <begin position="96"/>
        <end position="122"/>
    </location>
</feature>
<dbReference type="Proteomes" id="UP000693946">
    <property type="component" value="Unassembled WGS sequence"/>
</dbReference>
<feature type="compositionally biased region" description="Low complexity" evidence="1">
    <location>
        <begin position="30"/>
        <end position="41"/>
    </location>
</feature>
<proteinExistence type="predicted"/>
<evidence type="ECO:0000256" key="1">
    <source>
        <dbReference type="SAM" id="MobiDB-lite"/>
    </source>
</evidence>
<dbReference type="AlphaFoldDB" id="A0AAV6PGS3"/>
<organism evidence="2 3">
    <name type="scientific">Solea senegalensis</name>
    <name type="common">Senegalese sole</name>
    <dbReference type="NCBI Taxonomy" id="28829"/>
    <lineage>
        <taxon>Eukaryota</taxon>
        <taxon>Metazoa</taxon>
        <taxon>Chordata</taxon>
        <taxon>Craniata</taxon>
        <taxon>Vertebrata</taxon>
        <taxon>Euteleostomi</taxon>
        <taxon>Actinopterygii</taxon>
        <taxon>Neopterygii</taxon>
        <taxon>Teleostei</taxon>
        <taxon>Neoteleostei</taxon>
        <taxon>Acanthomorphata</taxon>
        <taxon>Carangaria</taxon>
        <taxon>Pleuronectiformes</taxon>
        <taxon>Pleuronectoidei</taxon>
        <taxon>Soleidae</taxon>
        <taxon>Solea</taxon>
    </lineage>
</organism>
<protein>
    <submittedName>
        <fullName evidence="2">Uncharacterized protein</fullName>
    </submittedName>
</protein>
<dbReference type="EMBL" id="JAGKHQ010001161">
    <property type="protein sequence ID" value="KAG7460443.1"/>
    <property type="molecule type" value="Genomic_DNA"/>
</dbReference>
<feature type="compositionally biased region" description="Basic and acidic residues" evidence="1">
    <location>
        <begin position="243"/>
        <end position="265"/>
    </location>
</feature>